<evidence type="ECO:0000313" key="1">
    <source>
        <dbReference type="EMBL" id="MFD0919357.1"/>
    </source>
</evidence>
<keyword evidence="2" id="KW-1185">Reference proteome</keyword>
<proteinExistence type="predicted"/>
<comment type="caution">
    <text evidence="1">The sequence shown here is derived from an EMBL/GenBank/DDBJ whole genome shotgun (WGS) entry which is preliminary data.</text>
</comment>
<gene>
    <name evidence="1" type="ORF">ACFQ16_06360</name>
</gene>
<accession>A0ABW3FNW3</accession>
<reference evidence="2" key="1">
    <citation type="journal article" date="2019" name="Int. J. Syst. Evol. Microbiol.">
        <title>The Global Catalogue of Microorganisms (GCM) 10K type strain sequencing project: providing services to taxonomists for standard genome sequencing and annotation.</title>
        <authorList>
            <consortium name="The Broad Institute Genomics Platform"/>
            <consortium name="The Broad Institute Genome Sequencing Center for Infectious Disease"/>
            <person name="Wu L."/>
            <person name="Ma J."/>
        </authorList>
    </citation>
    <scope>NUCLEOTIDE SEQUENCE [LARGE SCALE GENOMIC DNA]</scope>
    <source>
        <strain evidence="2">CCUG 56401</strain>
    </source>
</reference>
<dbReference type="RefSeq" id="WP_263251253.1">
    <property type="nucleotide sequence ID" value="NZ_BAABLT010000015.1"/>
</dbReference>
<evidence type="ECO:0000313" key="2">
    <source>
        <dbReference type="Proteomes" id="UP001597018"/>
    </source>
</evidence>
<dbReference type="Gene3D" id="3.40.50.720">
    <property type="entry name" value="NAD(P)-binding Rossmann-like Domain"/>
    <property type="match status" value="1"/>
</dbReference>
<sequence length="294" mass="32218">MMTETLVIVFGAGGRLGTRLLPRLTVKPISVLGIARQNKPATWPSGMHWMQVDVTNPDEWPRSLGALVGIAGVHQRVIVVDLLLSRATVAAMRDSITAITGYVLRLRDRLAAADLSCSLIAASTTAVLAPWLYQTPYGLAKRRQLARYAASGAPGAAFLLPSLAETPNEASAKPGVVWTYDQAAEQLALTIGSQATSPDRRVFRLMVPPFPARLPGRSDKRGDLVRVLAKSLHTHARLILDQRDSPYAHREASHHRIALTPRRLRRQIDHHHTPPHLVRRLARRLGTPAETASC</sequence>
<dbReference type="EMBL" id="JBHTIW010000002">
    <property type="protein sequence ID" value="MFD0919357.1"/>
    <property type="molecule type" value="Genomic_DNA"/>
</dbReference>
<dbReference type="SUPFAM" id="SSF51735">
    <property type="entry name" value="NAD(P)-binding Rossmann-fold domains"/>
    <property type="match status" value="1"/>
</dbReference>
<organism evidence="1 2">
    <name type="scientific">Saccharopolyspora rosea</name>
    <dbReference type="NCBI Taxonomy" id="524884"/>
    <lineage>
        <taxon>Bacteria</taxon>
        <taxon>Bacillati</taxon>
        <taxon>Actinomycetota</taxon>
        <taxon>Actinomycetes</taxon>
        <taxon>Pseudonocardiales</taxon>
        <taxon>Pseudonocardiaceae</taxon>
        <taxon>Saccharopolyspora</taxon>
    </lineage>
</organism>
<dbReference type="Proteomes" id="UP001597018">
    <property type="component" value="Unassembled WGS sequence"/>
</dbReference>
<name>A0ABW3FNW3_9PSEU</name>
<protein>
    <submittedName>
        <fullName evidence="1">NAD-dependent epimerase/dehydratase family protein</fullName>
    </submittedName>
</protein>
<dbReference type="InterPro" id="IPR036291">
    <property type="entry name" value="NAD(P)-bd_dom_sf"/>
</dbReference>